<accession>A0A7S2FSQ4</accession>
<proteinExistence type="predicted"/>
<dbReference type="EMBL" id="HBGS01020532">
    <property type="protein sequence ID" value="CAD9409060.1"/>
    <property type="molecule type" value="Transcribed_RNA"/>
</dbReference>
<dbReference type="AlphaFoldDB" id="A0A7S2FSQ4"/>
<evidence type="ECO:0000313" key="1">
    <source>
        <dbReference type="EMBL" id="CAD9409060.1"/>
    </source>
</evidence>
<organism evidence="1">
    <name type="scientific">Octactis speculum</name>
    <dbReference type="NCBI Taxonomy" id="3111310"/>
    <lineage>
        <taxon>Eukaryota</taxon>
        <taxon>Sar</taxon>
        <taxon>Stramenopiles</taxon>
        <taxon>Ochrophyta</taxon>
        <taxon>Dictyochophyceae</taxon>
        <taxon>Dictyochales</taxon>
        <taxon>Dictyochaceae</taxon>
        <taxon>Octactis</taxon>
    </lineage>
</organism>
<sequence>MPLECALGATAAGKDPEASVRELEKIAPSIIVLFSKLKALSMVKAKVWNLIASFVNNALKVKVIPRSSESNRYFNDMVALFSNNATAVRNIDDHTSSLSMDAAYCLGLKAGYPHYWKSIEDGLKLKKQTAAPGFRASRPDAGLSGDSNHLNRKIRKQSHNMTSLQLDMLNMAGVPRVMDCILLLVTNTIDQRDQIEAHGGETSAWIRDTGKTVGGDLKVRHIDVSFKGAFPGSTPEREVRGWTVYASINNLRTNGFIRGNWVKPDGGEPLSPKIAMALQRNDRPLRLVLGRALRIRWHGPRRAGGIKAAPVDENEVPWDPAAMSLMIDGGNCITPVVLQAIMATAIEAYIQMVEPLVLHALIPGLQGGGDCTLLRTIVIDGTSLLVVEKEVTNIGRRLIVIEDGSGLKVGDMIESSGMNSDQPSIAELRTTTQQTIRVRSVLSGQALGNLRTCIADAHADPGFLSPVKAVRLISYNLPSAA</sequence>
<gene>
    <name evidence="1" type="ORF">DSPE1174_LOCUS10605</name>
</gene>
<protein>
    <submittedName>
        <fullName evidence="1">Uncharacterized protein</fullName>
    </submittedName>
</protein>
<reference evidence="1" key="1">
    <citation type="submission" date="2021-01" db="EMBL/GenBank/DDBJ databases">
        <authorList>
            <person name="Corre E."/>
            <person name="Pelletier E."/>
            <person name="Niang G."/>
            <person name="Scheremetjew M."/>
            <person name="Finn R."/>
            <person name="Kale V."/>
            <person name="Holt S."/>
            <person name="Cochrane G."/>
            <person name="Meng A."/>
            <person name="Brown T."/>
            <person name="Cohen L."/>
        </authorList>
    </citation>
    <scope>NUCLEOTIDE SEQUENCE</scope>
    <source>
        <strain evidence="1">CCMP1381</strain>
    </source>
</reference>
<name>A0A7S2FSQ4_9STRA</name>